<feature type="region of interest" description="Disordered" evidence="1">
    <location>
        <begin position="1"/>
        <end position="63"/>
    </location>
</feature>
<proteinExistence type="predicted"/>
<evidence type="ECO:0000256" key="1">
    <source>
        <dbReference type="SAM" id="MobiDB-lite"/>
    </source>
</evidence>
<feature type="region of interest" description="Disordered" evidence="1">
    <location>
        <begin position="158"/>
        <end position="189"/>
    </location>
</feature>
<dbReference type="AlphaFoldDB" id="A0A2W7QKZ5"/>
<dbReference type="EMBL" id="QKZS01000017">
    <property type="protein sequence ID" value="PZX49093.1"/>
    <property type="molecule type" value="Genomic_DNA"/>
</dbReference>
<evidence type="ECO:0000313" key="3">
    <source>
        <dbReference type="Proteomes" id="UP000249538"/>
    </source>
</evidence>
<reference evidence="2 3" key="1">
    <citation type="submission" date="2018-06" db="EMBL/GenBank/DDBJ databases">
        <title>Genomic Encyclopedia of Archaeal and Bacterial Type Strains, Phase II (KMG-II): from individual species to whole genera.</title>
        <authorList>
            <person name="Goeker M."/>
        </authorList>
    </citation>
    <scope>NUCLEOTIDE SEQUENCE [LARGE SCALE GENOMIC DNA]</scope>
    <source>
        <strain evidence="2 3">DSM 18774</strain>
    </source>
</reference>
<gene>
    <name evidence="2" type="ORF">LX76_03999</name>
</gene>
<name>A0A2W7QKZ5_9RHOB</name>
<sequence>MAAPARSRPAGRWRPWPEPASGRRGRSRPGRPDQLTFATGQLRPRGAPTEGRRPAPMPWRGGVLPARAGIAASGSRAAIASAGAETEPSGLRSPSASLLSPGFAGRMQLRNSTTSGSSSPRPWASLPITRQARWPCAAGGFLTDPQRAEGMLCRTRSIDNGPTVPAPRPPPCAGGWASPRSGRAADPASPRRDVGFLIRLDGFYETVRQFPHCLNDISRSPATRGRAIRQHRQSRHIGYIPVRYKNSCFPHLTWRAIARLHAVGNRALWEGGGSFSSSFQRHPGLSSGEGACPAHGAGRPPVAAPDGSKRGRRVSWLHLKRCSMCAGNP</sequence>
<feature type="region of interest" description="Disordered" evidence="1">
    <location>
        <begin position="280"/>
        <end position="310"/>
    </location>
</feature>
<accession>A0A2W7QKZ5</accession>
<feature type="compositionally biased region" description="Low complexity" evidence="1">
    <location>
        <begin position="75"/>
        <end position="84"/>
    </location>
</feature>
<feature type="region of interest" description="Disordered" evidence="1">
    <location>
        <begin position="75"/>
        <end position="95"/>
    </location>
</feature>
<protein>
    <submittedName>
        <fullName evidence="2">Uncharacterized protein</fullName>
    </submittedName>
</protein>
<comment type="caution">
    <text evidence="2">The sequence shown here is derived from an EMBL/GenBank/DDBJ whole genome shotgun (WGS) entry which is preliminary data.</text>
</comment>
<evidence type="ECO:0000313" key="2">
    <source>
        <dbReference type="EMBL" id="PZX49093.1"/>
    </source>
</evidence>
<dbReference type="Proteomes" id="UP000249538">
    <property type="component" value="Unassembled WGS sequence"/>
</dbReference>
<organism evidence="2 3">
    <name type="scientific">Cereibacter changlensis</name>
    <dbReference type="NCBI Taxonomy" id="402884"/>
    <lineage>
        <taxon>Bacteria</taxon>
        <taxon>Pseudomonadati</taxon>
        <taxon>Pseudomonadota</taxon>
        <taxon>Alphaproteobacteria</taxon>
        <taxon>Rhodobacterales</taxon>
        <taxon>Paracoccaceae</taxon>
        <taxon>Cereibacter</taxon>
    </lineage>
</organism>